<dbReference type="Ensembl" id="ENSPSIT00000001215.1">
    <property type="protein sequence ID" value="ENSPSIP00000001213.1"/>
    <property type="gene ID" value="ENSPSIG00000001214.1"/>
</dbReference>
<reference evidence="3" key="2">
    <citation type="journal article" date="2013" name="Nat. Genet.">
        <title>The draft genomes of soft-shell turtle and green sea turtle yield insights into the development and evolution of the turtle-specific body plan.</title>
        <authorList>
            <person name="Wang Z."/>
            <person name="Pascual-Anaya J."/>
            <person name="Zadissa A."/>
            <person name="Li W."/>
            <person name="Niimura Y."/>
            <person name="Huang Z."/>
            <person name="Li C."/>
            <person name="White S."/>
            <person name="Xiong Z."/>
            <person name="Fang D."/>
            <person name="Wang B."/>
            <person name="Ming Y."/>
            <person name="Chen Y."/>
            <person name="Zheng Y."/>
            <person name="Kuraku S."/>
            <person name="Pignatelli M."/>
            <person name="Herrero J."/>
            <person name="Beal K."/>
            <person name="Nozawa M."/>
            <person name="Li Q."/>
            <person name="Wang J."/>
            <person name="Zhang H."/>
            <person name="Yu L."/>
            <person name="Shigenobu S."/>
            <person name="Wang J."/>
            <person name="Liu J."/>
            <person name="Flicek P."/>
            <person name="Searle S."/>
            <person name="Wang J."/>
            <person name="Kuratani S."/>
            <person name="Yin Y."/>
            <person name="Aken B."/>
            <person name="Zhang G."/>
            <person name="Irie N."/>
        </authorList>
    </citation>
    <scope>NUCLEOTIDE SEQUENCE [LARGE SCALE GENOMIC DNA]</scope>
    <source>
        <strain evidence="3">Daiwa-1</strain>
    </source>
</reference>
<evidence type="ECO:0000259" key="1">
    <source>
        <dbReference type="PROSITE" id="PS50878"/>
    </source>
</evidence>
<dbReference type="Proteomes" id="UP000007267">
    <property type="component" value="Unassembled WGS sequence"/>
</dbReference>
<dbReference type="AlphaFoldDB" id="K7EZK3"/>
<reference evidence="2" key="4">
    <citation type="submission" date="2025-09" db="UniProtKB">
        <authorList>
            <consortium name="Ensembl"/>
        </authorList>
    </citation>
    <scope>IDENTIFICATION</scope>
</reference>
<dbReference type="InterPro" id="IPR043502">
    <property type="entry name" value="DNA/RNA_pol_sf"/>
</dbReference>
<dbReference type="InterPro" id="IPR000477">
    <property type="entry name" value="RT_dom"/>
</dbReference>
<dbReference type="Pfam" id="PF00078">
    <property type="entry name" value="RVT_1"/>
    <property type="match status" value="1"/>
</dbReference>
<dbReference type="eggNOG" id="KOG1075">
    <property type="taxonomic scope" value="Eukaryota"/>
</dbReference>
<organism evidence="2 3">
    <name type="scientific">Pelodiscus sinensis</name>
    <name type="common">Chinese softshell turtle</name>
    <name type="synonym">Trionyx sinensis</name>
    <dbReference type="NCBI Taxonomy" id="13735"/>
    <lineage>
        <taxon>Eukaryota</taxon>
        <taxon>Metazoa</taxon>
        <taxon>Chordata</taxon>
        <taxon>Craniata</taxon>
        <taxon>Vertebrata</taxon>
        <taxon>Euteleostomi</taxon>
        <taxon>Archelosauria</taxon>
        <taxon>Testudinata</taxon>
        <taxon>Testudines</taxon>
        <taxon>Cryptodira</taxon>
        <taxon>Trionychia</taxon>
        <taxon>Trionychidae</taxon>
        <taxon>Pelodiscus</taxon>
    </lineage>
</organism>
<keyword evidence="3" id="KW-1185">Reference proteome</keyword>
<proteinExistence type="predicted"/>
<reference evidence="2" key="3">
    <citation type="submission" date="2025-08" db="UniProtKB">
        <authorList>
            <consortium name="Ensembl"/>
        </authorList>
    </citation>
    <scope>IDENTIFICATION</scope>
</reference>
<dbReference type="HOGENOM" id="CLU_000680_27_1_1"/>
<protein>
    <recommendedName>
        <fullName evidence="1">Reverse transcriptase domain-containing protein</fullName>
    </recommendedName>
</protein>
<sequence>MKLREMQDTWLSQKADEIQSFADRHDMRNFYNALQAVYGPVICGSAPLLSADGSTLLTDKEKILNCWAEHFADVLNRPSSINEEAINHLPQVEISESLADPPTVLETQKATELLSNSKVPGADSTPDEIYKSGGPKLIKRLTEMFCEMWKQKCIPQDFKDASIIHLYKRKGNHYSCDNYRGITLICVAGKVLARILLSRLTQHLDQGLLPECQCGFRKGRGTNDMIFAARQLQEKCQEQNVQLYTVFVDLTKAFDSVSREGLWKIMAKFGCPDTFIEMVKQFHDGMLARVQDHGNYSEPFTVTNGVKQGCILAPSLFSLMFSAVLIDAFRESNVGIDLRYRFDGRLFNLRRLQTRTKVQFETIRDFLFADDCALNSGTQAGMQHCMNLFSAACMSFGLTISTKKTKVLHQPTPGCDYTEPSITVNGQKLDNVDRFTYLGSTLSKAANIDKEVNTRIARASAAFGRLQPNVWN</sequence>
<name>K7EZK3_PELSI</name>
<dbReference type="OMA" id="TEMFCEM"/>
<feature type="domain" description="Reverse transcriptase" evidence="1">
    <location>
        <begin position="147"/>
        <end position="442"/>
    </location>
</feature>
<evidence type="ECO:0000313" key="3">
    <source>
        <dbReference type="Proteomes" id="UP000007267"/>
    </source>
</evidence>
<accession>K7EZK3</accession>
<dbReference type="PANTHER" id="PTHR47027:SF26">
    <property type="entry name" value="REVERSE TRANSCRIPTASE DOMAIN-CONTAINING PROTEIN"/>
    <property type="match status" value="1"/>
</dbReference>
<dbReference type="PROSITE" id="PS50878">
    <property type="entry name" value="RT_POL"/>
    <property type="match status" value="1"/>
</dbReference>
<dbReference type="GeneTree" id="ENSGT01060000248530"/>
<dbReference type="EMBL" id="AGCU01087983">
    <property type="status" value="NOT_ANNOTATED_CDS"/>
    <property type="molecule type" value="Genomic_DNA"/>
</dbReference>
<dbReference type="SUPFAM" id="SSF56672">
    <property type="entry name" value="DNA/RNA polymerases"/>
    <property type="match status" value="1"/>
</dbReference>
<reference evidence="3" key="1">
    <citation type="submission" date="2011-10" db="EMBL/GenBank/DDBJ databases">
        <authorList>
            <consortium name="Soft-shell Turtle Genome Consortium"/>
        </authorList>
    </citation>
    <scope>NUCLEOTIDE SEQUENCE [LARGE SCALE GENOMIC DNA]</scope>
    <source>
        <strain evidence="3">Daiwa-1</strain>
    </source>
</reference>
<evidence type="ECO:0000313" key="2">
    <source>
        <dbReference type="Ensembl" id="ENSPSIP00000001213.1"/>
    </source>
</evidence>
<dbReference type="PANTHER" id="PTHR47027">
    <property type="entry name" value="REVERSE TRANSCRIPTASE DOMAIN-CONTAINING PROTEIN"/>
    <property type="match status" value="1"/>
</dbReference>
<dbReference type="CDD" id="cd01650">
    <property type="entry name" value="RT_nLTR_like"/>
    <property type="match status" value="1"/>
</dbReference>
<dbReference type="STRING" id="13735.ENSPSIP00000001213"/>